<dbReference type="PANTHER" id="PTHR23517:SF2">
    <property type="entry name" value="MULTIDRUG RESISTANCE PROTEIN MDTH"/>
    <property type="match status" value="1"/>
</dbReference>
<evidence type="ECO:0000256" key="3">
    <source>
        <dbReference type="ARBA" id="ARBA00022475"/>
    </source>
</evidence>
<evidence type="ECO:0000256" key="2">
    <source>
        <dbReference type="ARBA" id="ARBA00022448"/>
    </source>
</evidence>
<keyword evidence="5 7" id="KW-1133">Transmembrane helix</keyword>
<feature type="transmembrane region" description="Helical" evidence="7">
    <location>
        <begin position="361"/>
        <end position="380"/>
    </location>
</feature>
<dbReference type="InterPro" id="IPR020846">
    <property type="entry name" value="MFS_dom"/>
</dbReference>
<dbReference type="PROSITE" id="PS50850">
    <property type="entry name" value="MFS"/>
    <property type="match status" value="1"/>
</dbReference>
<reference evidence="10" key="1">
    <citation type="submission" date="2024-06" db="EMBL/GenBank/DDBJ databases">
        <title>Radixoralia hellwigii gen. nov., sp nov., isolated from a root canal in the human oral cavity.</title>
        <authorList>
            <person name="Bartsch S."/>
            <person name="Wittmer A."/>
            <person name="Schulz A.-K."/>
            <person name="Neumann-Schaal M."/>
            <person name="Wolf J."/>
            <person name="Gronow S."/>
            <person name="Tennert C."/>
            <person name="Haecker G."/>
            <person name="Cieplik F."/>
            <person name="Al-Ahmad A."/>
        </authorList>
    </citation>
    <scope>NUCLEOTIDE SEQUENCE [LARGE SCALE GENOMIC DNA]</scope>
    <source>
        <strain evidence="10">Wk13</strain>
    </source>
</reference>
<feature type="transmembrane region" description="Helical" evidence="7">
    <location>
        <begin position="28"/>
        <end position="49"/>
    </location>
</feature>
<keyword evidence="6 7" id="KW-0472">Membrane</keyword>
<accession>A0ABV4UFN0</accession>
<keyword evidence="10" id="KW-1185">Reference proteome</keyword>
<proteinExistence type="predicted"/>
<feature type="transmembrane region" description="Helical" evidence="7">
    <location>
        <begin position="91"/>
        <end position="111"/>
    </location>
</feature>
<feature type="transmembrane region" description="Helical" evidence="7">
    <location>
        <begin position="221"/>
        <end position="240"/>
    </location>
</feature>
<evidence type="ECO:0000256" key="1">
    <source>
        <dbReference type="ARBA" id="ARBA00004651"/>
    </source>
</evidence>
<feature type="domain" description="Major facilitator superfamily (MFS) profile" evidence="8">
    <location>
        <begin position="25"/>
        <end position="439"/>
    </location>
</feature>
<dbReference type="SUPFAM" id="SSF103473">
    <property type="entry name" value="MFS general substrate transporter"/>
    <property type="match status" value="1"/>
</dbReference>
<evidence type="ECO:0000256" key="5">
    <source>
        <dbReference type="ARBA" id="ARBA00022989"/>
    </source>
</evidence>
<feature type="transmembrane region" description="Helical" evidence="7">
    <location>
        <begin position="291"/>
        <end position="314"/>
    </location>
</feature>
<dbReference type="InterPro" id="IPR050171">
    <property type="entry name" value="MFS_Transporters"/>
</dbReference>
<evidence type="ECO:0000256" key="4">
    <source>
        <dbReference type="ARBA" id="ARBA00022692"/>
    </source>
</evidence>
<dbReference type="InterPro" id="IPR011701">
    <property type="entry name" value="MFS"/>
</dbReference>
<dbReference type="Proteomes" id="UP001574673">
    <property type="component" value="Unassembled WGS sequence"/>
</dbReference>
<dbReference type="Pfam" id="PF07690">
    <property type="entry name" value="MFS_1"/>
    <property type="match status" value="1"/>
</dbReference>
<comment type="subcellular location">
    <subcellularLocation>
        <location evidence="1">Cell membrane</location>
        <topology evidence="1">Multi-pass membrane protein</topology>
    </subcellularLocation>
</comment>
<dbReference type="EMBL" id="JBEUWX010000002">
    <property type="protein sequence ID" value="MFA9950263.1"/>
    <property type="molecule type" value="Genomic_DNA"/>
</dbReference>
<dbReference type="PANTHER" id="PTHR23517">
    <property type="entry name" value="RESISTANCE PROTEIN MDTM, PUTATIVE-RELATED-RELATED"/>
    <property type="match status" value="1"/>
</dbReference>
<dbReference type="Gene3D" id="1.20.1250.20">
    <property type="entry name" value="MFS general substrate transporter like domains"/>
    <property type="match status" value="1"/>
</dbReference>
<evidence type="ECO:0000313" key="10">
    <source>
        <dbReference type="Proteomes" id="UP001574673"/>
    </source>
</evidence>
<organism evidence="9 10">
    <name type="scientific">Dentiradicibacter hellwigii</name>
    <dbReference type="NCBI Taxonomy" id="3149053"/>
    <lineage>
        <taxon>Bacteria</taxon>
        <taxon>Pseudomonadati</taxon>
        <taxon>Pseudomonadota</taxon>
        <taxon>Betaproteobacteria</taxon>
        <taxon>Rhodocyclales</taxon>
        <taxon>Rhodocyclaceae</taxon>
        <taxon>Dentiradicibacter</taxon>
    </lineage>
</organism>
<dbReference type="RefSeq" id="WP_418891330.1">
    <property type="nucleotide sequence ID" value="NZ_JBEUWX010000002.1"/>
</dbReference>
<dbReference type="InterPro" id="IPR036259">
    <property type="entry name" value="MFS_trans_sf"/>
</dbReference>
<protein>
    <submittedName>
        <fullName evidence="9">MFS transporter</fullName>
    </submittedName>
</protein>
<sequence length="439" mass="45482">MSGERVKSSETAAGASDGASGASLSRRVILATQLVFNIGFYAVVPFLAVHMADDLALSSQLIGVVLGVRTFCQQGLFFIGGLLAERLGSRWLLLAGCAVRFCGYAAFAFSASFSEMLLGACLTGAGGAMFSPCLEALAAEAERQTPAALRQHGIFALFAVCGEVGAVAGPLLGSALSGFGFRVMALACAMLFLIMMGVLYRSIPTHMALPERPVGWRGVMGNAPFLRFILCYSAYLFSYNQMYFGLPLELERVGGGAREMAGLFMLASVMVIVMQMPLAGWCRRQPPRLPLVAGFSLFAAAFACVALAALSPLFNPADAGWLRFAPITAMVILLTLGQMLAVPTAMSLVPGYAGQGALPAYYGALASAGGCAVLLGNVLLGRMFDLAGASGAGIKLAVAAGGGDIGHAGRYALAWGVAALWPALAAAGFAGRFWKPPAV</sequence>
<feature type="transmembrane region" description="Helical" evidence="7">
    <location>
        <begin position="260"/>
        <end position="279"/>
    </location>
</feature>
<evidence type="ECO:0000256" key="6">
    <source>
        <dbReference type="ARBA" id="ARBA00023136"/>
    </source>
</evidence>
<evidence type="ECO:0000259" key="8">
    <source>
        <dbReference type="PROSITE" id="PS50850"/>
    </source>
</evidence>
<feature type="transmembrane region" description="Helical" evidence="7">
    <location>
        <begin position="153"/>
        <end position="173"/>
    </location>
</feature>
<evidence type="ECO:0000313" key="9">
    <source>
        <dbReference type="EMBL" id="MFA9950263.1"/>
    </source>
</evidence>
<comment type="caution">
    <text evidence="9">The sequence shown here is derived from an EMBL/GenBank/DDBJ whole genome shotgun (WGS) entry which is preliminary data.</text>
</comment>
<evidence type="ECO:0000256" key="7">
    <source>
        <dbReference type="SAM" id="Phobius"/>
    </source>
</evidence>
<feature type="transmembrane region" description="Helical" evidence="7">
    <location>
        <begin position="179"/>
        <end position="200"/>
    </location>
</feature>
<feature type="transmembrane region" description="Helical" evidence="7">
    <location>
        <begin position="61"/>
        <end position="84"/>
    </location>
</feature>
<feature type="transmembrane region" description="Helical" evidence="7">
    <location>
        <begin position="412"/>
        <end position="434"/>
    </location>
</feature>
<keyword evidence="2" id="KW-0813">Transport</keyword>
<gene>
    <name evidence="9" type="ORF">ABCS64_08015</name>
</gene>
<keyword evidence="4 7" id="KW-0812">Transmembrane</keyword>
<name>A0ABV4UFN0_9RHOO</name>
<feature type="transmembrane region" description="Helical" evidence="7">
    <location>
        <begin position="326"/>
        <end position="349"/>
    </location>
</feature>
<keyword evidence="3" id="KW-1003">Cell membrane</keyword>